<dbReference type="RefSeq" id="WP_114882560.1">
    <property type="nucleotide sequence ID" value="NZ_CP029608.1"/>
</dbReference>
<reference evidence="2 3" key="1">
    <citation type="submission" date="2018-05" db="EMBL/GenBank/DDBJ databases">
        <title>Complete genome sequence of Pseudomonas kribbensis 46-2(T).</title>
        <authorList>
            <person name="Jeong H."/>
            <person name="Lee S.-G."/>
            <person name="Rha E."/>
            <person name="Kim H."/>
        </authorList>
    </citation>
    <scope>NUCLEOTIDE SEQUENCE [LARGE SCALE GENOMIC DNA]</scope>
    <source>
        <strain evidence="2 3">46-2</strain>
    </source>
</reference>
<accession>A0A345RPW9</accession>
<keyword evidence="1" id="KW-0732">Signal</keyword>
<dbReference type="Proteomes" id="UP000253720">
    <property type="component" value="Chromosome"/>
</dbReference>
<evidence type="ECO:0000313" key="2">
    <source>
        <dbReference type="EMBL" id="AXI61335.1"/>
    </source>
</evidence>
<proteinExistence type="predicted"/>
<evidence type="ECO:0000256" key="1">
    <source>
        <dbReference type="SAM" id="SignalP"/>
    </source>
</evidence>
<evidence type="ECO:0000313" key="3">
    <source>
        <dbReference type="Proteomes" id="UP000253720"/>
    </source>
</evidence>
<dbReference type="KEGG" id="pke:DLD99_12905"/>
<feature type="signal peptide" evidence="1">
    <location>
        <begin position="1"/>
        <end position="21"/>
    </location>
</feature>
<feature type="chain" id="PRO_5016749795" evidence="1">
    <location>
        <begin position="22"/>
        <end position="116"/>
    </location>
</feature>
<dbReference type="InterPro" id="IPR021647">
    <property type="entry name" value="CusF_Ec"/>
</dbReference>
<organism evidence="2 3">
    <name type="scientific">Pseudomonas kribbensis</name>
    <dbReference type="NCBI Taxonomy" id="1628086"/>
    <lineage>
        <taxon>Bacteria</taxon>
        <taxon>Pseudomonadati</taxon>
        <taxon>Pseudomonadota</taxon>
        <taxon>Gammaproteobacteria</taxon>
        <taxon>Pseudomonadales</taxon>
        <taxon>Pseudomonadaceae</taxon>
        <taxon>Pseudomonas</taxon>
    </lineage>
</organism>
<protein>
    <submittedName>
        <fullName evidence="2">Heat-shock protein HtpX</fullName>
    </submittedName>
</protein>
<dbReference type="InterPro" id="IPR042230">
    <property type="entry name" value="CusF_sf"/>
</dbReference>
<dbReference type="AlphaFoldDB" id="A0A345RPW9"/>
<gene>
    <name evidence="2" type="ORF">DLD99_12905</name>
</gene>
<dbReference type="EMBL" id="CP029608">
    <property type="protein sequence ID" value="AXI61335.1"/>
    <property type="molecule type" value="Genomic_DNA"/>
</dbReference>
<name>A0A345RPW9_9PSED</name>
<dbReference type="Gene3D" id="2.40.50.320">
    <property type="entry name" value="Copper binding periplasmic protein CusF"/>
    <property type="match status" value="1"/>
</dbReference>
<dbReference type="Pfam" id="PF11604">
    <property type="entry name" value="CusF_Ec"/>
    <property type="match status" value="1"/>
</dbReference>
<sequence length="116" mass="12347">MKLIPITFAGTLVAFAFTVQAEDMPGMKMDDMQGMQMQSATQQAPAANAEGTIKAIDATKHTVTIAHGAVAALQWPPMTMGFAATQEQLAGLTVGDRVRFSFRMEGSKATIVSINK</sequence>
<keyword evidence="3" id="KW-1185">Reference proteome</keyword>